<dbReference type="OMA" id="YWINYLS"/>
<protein>
    <recommendedName>
        <fullName evidence="3">Neurotransmitter-gated ion-channel transmembrane domain-containing protein</fullName>
    </recommendedName>
</protein>
<sequence>MSWVSFWIQADAAPPRTVLGTSTMLSFITLNGNLMKNLPKVPYVKASEIWFFGGAAFIFCSLAEFAFVNVIWRRNLDSKQADTYLAEHGSTNSLNVPSINTPANGDNNGSGSANPTPNPAQQTWAEMTPQEVAIWIDRKARIVFPTMFVIYNLFYWSY</sequence>
<keyword evidence="2" id="KW-1133">Transmembrane helix</keyword>
<dbReference type="CDD" id="cd19049">
    <property type="entry name" value="LGIC_TM_anion"/>
    <property type="match status" value="1"/>
</dbReference>
<feature type="non-terminal residue" evidence="4">
    <location>
        <position position="158"/>
    </location>
</feature>
<evidence type="ECO:0000313" key="4">
    <source>
        <dbReference type="EMBL" id="ENN76507.1"/>
    </source>
</evidence>
<dbReference type="GO" id="GO:0004888">
    <property type="term" value="F:transmembrane signaling receptor activity"/>
    <property type="evidence" value="ECO:0007669"/>
    <property type="project" value="InterPro"/>
</dbReference>
<keyword evidence="2" id="KW-0812">Transmembrane</keyword>
<dbReference type="Gene3D" id="1.20.58.390">
    <property type="entry name" value="Neurotransmitter-gated ion-channel transmembrane domain"/>
    <property type="match status" value="1"/>
</dbReference>
<evidence type="ECO:0000256" key="2">
    <source>
        <dbReference type="SAM" id="Phobius"/>
    </source>
</evidence>
<gene>
    <name evidence="5" type="ORF">D910_12604</name>
    <name evidence="4" type="ORF">YQE_06959</name>
</gene>
<evidence type="ECO:0000313" key="5">
    <source>
        <dbReference type="EMBL" id="ERL95339.1"/>
    </source>
</evidence>
<dbReference type="HOGENOM" id="CLU_010920_4_3_1"/>
<feature type="domain" description="Neurotransmitter-gated ion-channel transmembrane" evidence="3">
    <location>
        <begin position="1"/>
        <end position="79"/>
    </location>
</feature>
<feature type="transmembrane region" description="Helical" evidence="2">
    <location>
        <begin position="49"/>
        <end position="72"/>
    </location>
</feature>
<dbReference type="AlphaFoldDB" id="N6UCY2"/>
<evidence type="ECO:0000259" key="3">
    <source>
        <dbReference type="Pfam" id="PF02932"/>
    </source>
</evidence>
<dbReference type="GO" id="GO:0005230">
    <property type="term" value="F:extracellular ligand-gated monoatomic ion channel activity"/>
    <property type="evidence" value="ECO:0007669"/>
    <property type="project" value="UniProtKB-ARBA"/>
</dbReference>
<accession>N6UCY2</accession>
<dbReference type="PRINTS" id="PR00253">
    <property type="entry name" value="GABAARECEPTR"/>
</dbReference>
<dbReference type="GO" id="GO:0099095">
    <property type="term" value="F:ligand-gated monoatomic anion channel activity"/>
    <property type="evidence" value="ECO:0007669"/>
    <property type="project" value="UniProtKB-ARBA"/>
</dbReference>
<evidence type="ECO:0000313" key="6">
    <source>
        <dbReference type="Proteomes" id="UP000030742"/>
    </source>
</evidence>
<dbReference type="InterPro" id="IPR036719">
    <property type="entry name" value="Neuro-gated_channel_TM_sf"/>
</dbReference>
<dbReference type="GO" id="GO:0016020">
    <property type="term" value="C:membrane"/>
    <property type="evidence" value="ECO:0007669"/>
    <property type="project" value="InterPro"/>
</dbReference>
<dbReference type="EMBL" id="KB632424">
    <property type="protein sequence ID" value="ERL95339.1"/>
    <property type="molecule type" value="Genomic_DNA"/>
</dbReference>
<keyword evidence="2" id="KW-0472">Membrane</keyword>
<dbReference type="InterPro" id="IPR006028">
    <property type="entry name" value="GABAA/Glycine_rcpt"/>
</dbReference>
<proteinExistence type="predicted"/>
<reference evidence="4 6" key="1">
    <citation type="journal article" date="2013" name="Genome Biol.">
        <title>Draft genome of the mountain pine beetle, Dendroctonus ponderosae Hopkins, a major forest pest.</title>
        <authorList>
            <person name="Keeling C.I."/>
            <person name="Yuen M.M."/>
            <person name="Liao N.Y."/>
            <person name="Docking T.R."/>
            <person name="Chan S.K."/>
            <person name="Taylor G.A."/>
            <person name="Palmquist D.L."/>
            <person name="Jackman S.D."/>
            <person name="Nguyen A."/>
            <person name="Li M."/>
            <person name="Henderson H."/>
            <person name="Janes J.K."/>
            <person name="Zhao Y."/>
            <person name="Pandoh P."/>
            <person name="Moore R."/>
            <person name="Sperling F.A."/>
            <person name="Huber D.P."/>
            <person name="Birol I."/>
            <person name="Jones S.J."/>
            <person name="Bohlmann J."/>
        </authorList>
    </citation>
    <scope>NUCLEOTIDE SEQUENCE</scope>
</reference>
<feature type="non-terminal residue" evidence="4">
    <location>
        <position position="1"/>
    </location>
</feature>
<dbReference type="SUPFAM" id="SSF90112">
    <property type="entry name" value="Neurotransmitter-gated ion-channel transmembrane pore"/>
    <property type="match status" value="1"/>
</dbReference>
<dbReference type="InterPro" id="IPR006029">
    <property type="entry name" value="Neurotrans-gated_channel_TM"/>
</dbReference>
<dbReference type="EMBL" id="KB740975">
    <property type="protein sequence ID" value="ENN76507.1"/>
    <property type="molecule type" value="Genomic_DNA"/>
</dbReference>
<dbReference type="GO" id="GO:0005254">
    <property type="term" value="F:chloride channel activity"/>
    <property type="evidence" value="ECO:0007669"/>
    <property type="project" value="UniProtKB-ARBA"/>
</dbReference>
<organism evidence="4">
    <name type="scientific">Dendroctonus ponderosae</name>
    <name type="common">Mountain pine beetle</name>
    <dbReference type="NCBI Taxonomy" id="77166"/>
    <lineage>
        <taxon>Eukaryota</taxon>
        <taxon>Metazoa</taxon>
        <taxon>Ecdysozoa</taxon>
        <taxon>Arthropoda</taxon>
        <taxon>Hexapoda</taxon>
        <taxon>Insecta</taxon>
        <taxon>Pterygota</taxon>
        <taxon>Neoptera</taxon>
        <taxon>Endopterygota</taxon>
        <taxon>Coleoptera</taxon>
        <taxon>Polyphaga</taxon>
        <taxon>Cucujiformia</taxon>
        <taxon>Curculionidae</taxon>
        <taxon>Scolytinae</taxon>
        <taxon>Dendroctonus</taxon>
    </lineage>
</organism>
<name>N6UCY2_DENPD</name>
<feature type="region of interest" description="Disordered" evidence="1">
    <location>
        <begin position="95"/>
        <end position="122"/>
    </location>
</feature>
<feature type="compositionally biased region" description="Low complexity" evidence="1">
    <location>
        <begin position="103"/>
        <end position="114"/>
    </location>
</feature>
<dbReference type="OrthoDB" id="3176171at2759"/>
<dbReference type="Proteomes" id="UP000030742">
    <property type="component" value="Unassembled WGS sequence"/>
</dbReference>
<evidence type="ECO:0000256" key="1">
    <source>
        <dbReference type="SAM" id="MobiDB-lite"/>
    </source>
</evidence>
<dbReference type="Pfam" id="PF02932">
    <property type="entry name" value="Neur_chan_memb"/>
    <property type="match status" value="1"/>
</dbReference>
<dbReference type="InterPro" id="IPR038050">
    <property type="entry name" value="Neuro_actylchol_rec"/>
</dbReference>